<comment type="caution">
    <text evidence="2">The sequence shown here is derived from an EMBL/GenBank/DDBJ whole genome shotgun (WGS) entry which is preliminary data.</text>
</comment>
<proteinExistence type="predicted"/>
<gene>
    <name evidence="2" type="ORF">TR69_WS6001000808</name>
</gene>
<keyword evidence="1" id="KW-1133">Transmembrane helix</keyword>
<dbReference type="AlphaFoldDB" id="A0A136LYW5"/>
<evidence type="ECO:0000313" key="3">
    <source>
        <dbReference type="Proteomes" id="UP000070457"/>
    </source>
</evidence>
<keyword evidence="1" id="KW-0812">Transmembrane</keyword>
<feature type="transmembrane region" description="Helical" evidence="1">
    <location>
        <begin position="26"/>
        <end position="54"/>
    </location>
</feature>
<name>A0A136LYW5_9BACT</name>
<organism evidence="2 3">
    <name type="scientific">candidate division WS6 bacterium OLB20</name>
    <dbReference type="NCBI Taxonomy" id="1617426"/>
    <lineage>
        <taxon>Bacteria</taxon>
        <taxon>Candidatus Dojkabacteria</taxon>
    </lineage>
</organism>
<reference evidence="2 3" key="1">
    <citation type="submission" date="2015-02" db="EMBL/GenBank/DDBJ databases">
        <title>Improved understanding of the partial-nitritation anammox process through 23 genomes representing the majority of the microbial community.</title>
        <authorList>
            <person name="Speth D.R."/>
            <person name="In T Zandt M."/>
            <person name="Guerrero Cruz S."/>
            <person name="Jetten M.S."/>
            <person name="Dutilh B.E."/>
        </authorList>
    </citation>
    <scope>NUCLEOTIDE SEQUENCE [LARGE SCALE GENOMIC DNA]</scope>
    <source>
        <strain evidence="2">OLB20</strain>
    </source>
</reference>
<evidence type="ECO:0000256" key="1">
    <source>
        <dbReference type="SAM" id="Phobius"/>
    </source>
</evidence>
<evidence type="ECO:0000313" key="2">
    <source>
        <dbReference type="EMBL" id="KXK26787.1"/>
    </source>
</evidence>
<keyword evidence="1" id="KW-0472">Membrane</keyword>
<accession>A0A136LYW5</accession>
<sequence>MLTGQVDIGGISLFLPNVGGLLNGGVLSVIALFISLLFSVMLVVWVVFSIYAGIKIITSAGNPDGIQGGMTVIKNIWIGIAMFLGFLIVLSLIGVFTGVGDIYSWSSNLAQCGGADSEFKFRYIELEMQPEIADDERREYAIACCRTGGLGSDQEWDHLDVSDVPLNEFFRFEDRCENLSYTFL</sequence>
<protein>
    <submittedName>
        <fullName evidence="2">Uncharacterized protein</fullName>
    </submittedName>
</protein>
<dbReference type="STRING" id="1617426.TR69_WS6001000808"/>
<dbReference type="Proteomes" id="UP000070457">
    <property type="component" value="Unassembled WGS sequence"/>
</dbReference>
<dbReference type="EMBL" id="JYNZ01000003">
    <property type="protein sequence ID" value="KXK26787.1"/>
    <property type="molecule type" value="Genomic_DNA"/>
</dbReference>
<feature type="transmembrane region" description="Helical" evidence="1">
    <location>
        <begin position="75"/>
        <end position="99"/>
    </location>
</feature>